<dbReference type="GO" id="GO:0003677">
    <property type="term" value="F:DNA binding"/>
    <property type="evidence" value="ECO:0007669"/>
    <property type="project" value="UniProtKB-UniRule"/>
</dbReference>
<accession>A0A261RZK2</accession>
<gene>
    <name evidence="6" type="ORF">CAL29_18605</name>
</gene>
<evidence type="ECO:0000259" key="5">
    <source>
        <dbReference type="PROSITE" id="PS50977"/>
    </source>
</evidence>
<keyword evidence="1" id="KW-0805">Transcription regulation</keyword>
<dbReference type="AlphaFoldDB" id="A0A261RZK2"/>
<evidence type="ECO:0000256" key="1">
    <source>
        <dbReference type="ARBA" id="ARBA00023015"/>
    </source>
</evidence>
<dbReference type="PRINTS" id="PR00455">
    <property type="entry name" value="HTHTETR"/>
</dbReference>
<dbReference type="Gene3D" id="1.10.357.10">
    <property type="entry name" value="Tetracycline Repressor, domain 2"/>
    <property type="match status" value="1"/>
</dbReference>
<keyword evidence="3" id="KW-0804">Transcription</keyword>
<dbReference type="PANTHER" id="PTHR47506">
    <property type="entry name" value="TRANSCRIPTIONAL REGULATORY PROTEIN"/>
    <property type="match status" value="1"/>
</dbReference>
<keyword evidence="7" id="KW-1185">Reference proteome</keyword>
<dbReference type="PANTHER" id="PTHR47506:SF6">
    <property type="entry name" value="HTH-TYPE TRANSCRIPTIONAL REPRESSOR NEMR"/>
    <property type="match status" value="1"/>
</dbReference>
<dbReference type="InterPro" id="IPR036271">
    <property type="entry name" value="Tet_transcr_reg_TetR-rel_C_sf"/>
</dbReference>
<feature type="domain" description="HTH tetR-type" evidence="5">
    <location>
        <begin position="23"/>
        <end position="83"/>
    </location>
</feature>
<dbReference type="EMBL" id="NEVM01000005">
    <property type="protein sequence ID" value="OZI30082.1"/>
    <property type="molecule type" value="Genomic_DNA"/>
</dbReference>
<proteinExistence type="predicted"/>
<dbReference type="InterPro" id="IPR001647">
    <property type="entry name" value="HTH_TetR"/>
</dbReference>
<dbReference type="RefSeq" id="WP_094854519.1">
    <property type="nucleotide sequence ID" value="NZ_NEVM01000005.1"/>
</dbReference>
<evidence type="ECO:0000256" key="4">
    <source>
        <dbReference type="PROSITE-ProRule" id="PRU00335"/>
    </source>
</evidence>
<evidence type="ECO:0000256" key="2">
    <source>
        <dbReference type="ARBA" id="ARBA00023125"/>
    </source>
</evidence>
<feature type="DNA-binding region" description="H-T-H motif" evidence="4">
    <location>
        <begin position="46"/>
        <end position="65"/>
    </location>
</feature>
<dbReference type="InterPro" id="IPR011075">
    <property type="entry name" value="TetR_C"/>
</dbReference>
<evidence type="ECO:0000313" key="6">
    <source>
        <dbReference type="EMBL" id="OZI30082.1"/>
    </source>
</evidence>
<dbReference type="SUPFAM" id="SSF48498">
    <property type="entry name" value="Tetracyclin repressor-like, C-terminal domain"/>
    <property type="match status" value="1"/>
</dbReference>
<name>A0A261RZK2_9BORD</name>
<sequence length="212" mass="23850">MDTKSPATRRGRRSQADAALAVVETRAILVRIGMEMLTEQGFSATGLDAILKRATVPKGSFYHYFKNKEDFGLQVMQAYDEYFRRKLDRWLLDDGVDPLRRIFNFVDDAKLGMARHGFSRGCLIGNFGQEVGTLPPAYRGYMNEILQAWEAKVAACFALARDAGQIRKDADCAALARFFWIGWEGAVLRARMMREPGPLDIFIQGFVNGVTP</sequence>
<organism evidence="6 7">
    <name type="scientific">Bordetella genomosp. 10</name>
    <dbReference type="NCBI Taxonomy" id="1416804"/>
    <lineage>
        <taxon>Bacteria</taxon>
        <taxon>Pseudomonadati</taxon>
        <taxon>Pseudomonadota</taxon>
        <taxon>Betaproteobacteria</taxon>
        <taxon>Burkholderiales</taxon>
        <taxon>Alcaligenaceae</taxon>
        <taxon>Bordetella</taxon>
    </lineage>
</organism>
<comment type="caution">
    <text evidence="6">The sequence shown here is derived from an EMBL/GenBank/DDBJ whole genome shotgun (WGS) entry which is preliminary data.</text>
</comment>
<dbReference type="Proteomes" id="UP000216020">
    <property type="component" value="Unassembled WGS sequence"/>
</dbReference>
<protein>
    <submittedName>
        <fullName evidence="6">TetR family transcriptional regulator</fullName>
    </submittedName>
</protein>
<dbReference type="InterPro" id="IPR009057">
    <property type="entry name" value="Homeodomain-like_sf"/>
</dbReference>
<reference evidence="7" key="1">
    <citation type="submission" date="2017-05" db="EMBL/GenBank/DDBJ databases">
        <title>Complete and WGS of Bordetella genogroups.</title>
        <authorList>
            <person name="Spilker T."/>
            <person name="Lipuma J."/>
        </authorList>
    </citation>
    <scope>NUCLEOTIDE SEQUENCE [LARGE SCALE GENOMIC DNA]</scope>
    <source>
        <strain evidence="7">AU16122</strain>
    </source>
</reference>
<evidence type="ECO:0000313" key="7">
    <source>
        <dbReference type="Proteomes" id="UP000216020"/>
    </source>
</evidence>
<dbReference type="PROSITE" id="PS50977">
    <property type="entry name" value="HTH_TETR_2"/>
    <property type="match status" value="1"/>
</dbReference>
<evidence type="ECO:0000256" key="3">
    <source>
        <dbReference type="ARBA" id="ARBA00023163"/>
    </source>
</evidence>
<keyword evidence="2 4" id="KW-0238">DNA-binding</keyword>
<dbReference type="Pfam" id="PF16925">
    <property type="entry name" value="TetR_C_13"/>
    <property type="match status" value="1"/>
</dbReference>
<dbReference type="SUPFAM" id="SSF46689">
    <property type="entry name" value="Homeodomain-like"/>
    <property type="match status" value="1"/>
</dbReference>
<dbReference type="OrthoDB" id="9809772at2"/>
<dbReference type="Pfam" id="PF00440">
    <property type="entry name" value="TetR_N"/>
    <property type="match status" value="1"/>
</dbReference>